<feature type="active site" evidence="7">
    <location>
        <position position="125"/>
    </location>
</feature>
<dbReference type="GO" id="GO:0009002">
    <property type="term" value="F:serine-type D-Ala-D-Ala carboxypeptidase activity"/>
    <property type="evidence" value="ECO:0007669"/>
    <property type="project" value="InterPro"/>
</dbReference>
<dbReference type="GO" id="GO:0008360">
    <property type="term" value="P:regulation of cell shape"/>
    <property type="evidence" value="ECO:0007669"/>
    <property type="project" value="UniProtKB-KW"/>
</dbReference>
<evidence type="ECO:0000256" key="8">
    <source>
        <dbReference type="PIRSR" id="PIRSR618044-2"/>
    </source>
</evidence>
<evidence type="ECO:0000256" key="6">
    <source>
        <dbReference type="ARBA" id="ARBA00023316"/>
    </source>
</evidence>
<dbReference type="Gene3D" id="3.30.70.1070">
    <property type="entry name" value="Sporulation related repeat"/>
    <property type="match status" value="1"/>
</dbReference>
<keyword evidence="12" id="KW-0121">Carboxypeptidase</keyword>
<evidence type="ECO:0000256" key="1">
    <source>
        <dbReference type="ARBA" id="ARBA00007164"/>
    </source>
</evidence>
<keyword evidence="12" id="KW-0645">Protease</keyword>
<dbReference type="GO" id="GO:0071555">
    <property type="term" value="P:cell wall organization"/>
    <property type="evidence" value="ECO:0007669"/>
    <property type="project" value="UniProtKB-KW"/>
</dbReference>
<dbReference type="InterPro" id="IPR001967">
    <property type="entry name" value="Peptidase_S11_N"/>
</dbReference>
<dbReference type="GO" id="GO:0009252">
    <property type="term" value="P:peptidoglycan biosynthetic process"/>
    <property type="evidence" value="ECO:0007669"/>
    <property type="project" value="UniProtKB-KW"/>
</dbReference>
<dbReference type="AlphaFoldDB" id="A0A1G9I5E7"/>
<dbReference type="Pfam" id="PF00768">
    <property type="entry name" value="Peptidase_S11"/>
    <property type="match status" value="1"/>
</dbReference>
<dbReference type="SUPFAM" id="SSF56601">
    <property type="entry name" value="beta-lactamase/transpeptidase-like"/>
    <property type="match status" value="1"/>
</dbReference>
<keyword evidence="2 10" id="KW-0732">Signal</keyword>
<evidence type="ECO:0000256" key="5">
    <source>
        <dbReference type="ARBA" id="ARBA00022984"/>
    </source>
</evidence>
<keyword evidence="3" id="KW-0378">Hydrolase</keyword>
<dbReference type="STRING" id="119000.SAMN05661010_01058"/>
<evidence type="ECO:0000256" key="9">
    <source>
        <dbReference type="RuleBase" id="RU004016"/>
    </source>
</evidence>
<feature type="active site" description="Proton acceptor" evidence="7">
    <location>
        <position position="68"/>
    </location>
</feature>
<name>A0A1G9I5E7_9GAMM</name>
<feature type="binding site" evidence="8">
    <location>
        <position position="227"/>
    </location>
    <ligand>
        <name>substrate</name>
    </ligand>
</feature>
<protein>
    <submittedName>
        <fullName evidence="12">D-alanyl-D-alanine carboxypeptidase</fullName>
    </submittedName>
</protein>
<dbReference type="Gene3D" id="3.40.710.10">
    <property type="entry name" value="DD-peptidase/beta-lactamase superfamily"/>
    <property type="match status" value="1"/>
</dbReference>
<dbReference type="EMBL" id="FNGI01000002">
    <property type="protein sequence ID" value="SDL20467.1"/>
    <property type="molecule type" value="Genomic_DNA"/>
</dbReference>
<dbReference type="PRINTS" id="PR00725">
    <property type="entry name" value="DADACBPTASE1"/>
</dbReference>
<dbReference type="PANTHER" id="PTHR21581:SF6">
    <property type="entry name" value="TRAFFICKING PROTEIN PARTICLE COMPLEX SUBUNIT 12"/>
    <property type="match status" value="1"/>
</dbReference>
<evidence type="ECO:0000256" key="7">
    <source>
        <dbReference type="PIRSR" id="PIRSR618044-1"/>
    </source>
</evidence>
<reference evidence="12 13" key="1">
    <citation type="submission" date="2016-10" db="EMBL/GenBank/DDBJ databases">
        <authorList>
            <person name="de Groot N.N."/>
        </authorList>
    </citation>
    <scope>NUCLEOTIDE SEQUENCE [LARGE SCALE GENOMIC DNA]</scope>
    <source>
        <strain evidence="12 13">DSM 14789</strain>
    </source>
</reference>
<dbReference type="OrthoDB" id="9795979at2"/>
<evidence type="ECO:0000256" key="3">
    <source>
        <dbReference type="ARBA" id="ARBA00022801"/>
    </source>
</evidence>
<dbReference type="InterPro" id="IPR018044">
    <property type="entry name" value="Peptidase_S11"/>
</dbReference>
<dbReference type="Pfam" id="PF05036">
    <property type="entry name" value="SPOR"/>
    <property type="match status" value="1"/>
</dbReference>
<dbReference type="PANTHER" id="PTHR21581">
    <property type="entry name" value="D-ALANYL-D-ALANINE CARBOXYPEPTIDASE"/>
    <property type="match status" value="1"/>
</dbReference>
<organism evidence="12 13">
    <name type="scientific">Modicisalibacter muralis</name>
    <dbReference type="NCBI Taxonomy" id="119000"/>
    <lineage>
        <taxon>Bacteria</taxon>
        <taxon>Pseudomonadati</taxon>
        <taxon>Pseudomonadota</taxon>
        <taxon>Gammaproteobacteria</taxon>
        <taxon>Oceanospirillales</taxon>
        <taxon>Halomonadaceae</taxon>
        <taxon>Modicisalibacter</taxon>
    </lineage>
</organism>
<keyword evidence="5" id="KW-0573">Peptidoglycan synthesis</keyword>
<dbReference type="RefSeq" id="WP_089726265.1">
    <property type="nucleotide sequence ID" value="NZ_FNGI01000002.1"/>
</dbReference>
<dbReference type="PROSITE" id="PS51724">
    <property type="entry name" value="SPOR"/>
    <property type="match status" value="1"/>
</dbReference>
<feature type="signal peptide" evidence="10">
    <location>
        <begin position="1"/>
        <end position="34"/>
    </location>
</feature>
<dbReference type="InterPro" id="IPR007730">
    <property type="entry name" value="SPOR-like_dom"/>
</dbReference>
<gene>
    <name evidence="12" type="ORF">SAMN05661010_01058</name>
</gene>
<feature type="domain" description="SPOR" evidence="11">
    <location>
        <begin position="339"/>
        <end position="421"/>
    </location>
</feature>
<dbReference type="InterPro" id="IPR012338">
    <property type="entry name" value="Beta-lactam/transpept-like"/>
</dbReference>
<feature type="active site" description="Acyl-ester intermediate" evidence="7">
    <location>
        <position position="65"/>
    </location>
</feature>
<dbReference type="Proteomes" id="UP000198654">
    <property type="component" value="Unassembled WGS sequence"/>
</dbReference>
<accession>A0A1G9I5E7</accession>
<evidence type="ECO:0000256" key="10">
    <source>
        <dbReference type="SAM" id="SignalP"/>
    </source>
</evidence>
<dbReference type="GO" id="GO:0042834">
    <property type="term" value="F:peptidoglycan binding"/>
    <property type="evidence" value="ECO:0007669"/>
    <property type="project" value="InterPro"/>
</dbReference>
<keyword evidence="13" id="KW-1185">Reference proteome</keyword>
<evidence type="ECO:0000313" key="12">
    <source>
        <dbReference type="EMBL" id="SDL20467.1"/>
    </source>
</evidence>
<dbReference type="GO" id="GO:0006508">
    <property type="term" value="P:proteolysis"/>
    <property type="evidence" value="ECO:0007669"/>
    <property type="project" value="InterPro"/>
</dbReference>
<sequence>MAPIHSYATSRGFGAFLVVWFIGLALLCAPSAQADNPRYAGIVVDIESDVVLYADNAREPRYPASLTKMMTLYLLFEALEDNTLTLDDTFPVSSYAASQPASKLWVQPGDRISVEKAILALIVTSANDVAVVVAEGLAGSEESFAVQMTDKAWALGMKDTVFSNASGLPDDAQVTTARDMLMLALHLIEDFPQYYDYFSRTRYTYNGTMHTGHNRLLSSYAGVDGLKTGYIRASGFNVATSAVRGDRRIAGVVMGGFTSRSRDAHMADLLNRSFARAAMMNQGDWVAQTDLFGGPGLSSPDNADTSGETLVAASDTGAQDDPIRALIAQSERDGELSSSVLSDVWAVQVGAFSNREGAQQLATQAVDYLSTELSEARSAVMPAQGEQRIFRARVIGLQESQARQSCQQLMQRGMDCLVVRGEGG</sequence>
<evidence type="ECO:0000313" key="13">
    <source>
        <dbReference type="Proteomes" id="UP000198654"/>
    </source>
</evidence>
<comment type="similarity">
    <text evidence="1 9">Belongs to the peptidase S11 family.</text>
</comment>
<feature type="chain" id="PRO_5011626890" evidence="10">
    <location>
        <begin position="35"/>
        <end position="424"/>
    </location>
</feature>
<evidence type="ECO:0000256" key="4">
    <source>
        <dbReference type="ARBA" id="ARBA00022960"/>
    </source>
</evidence>
<dbReference type="InterPro" id="IPR036680">
    <property type="entry name" value="SPOR-like_sf"/>
</dbReference>
<proteinExistence type="inferred from homology"/>
<keyword evidence="6" id="KW-0961">Cell wall biogenesis/degradation</keyword>
<evidence type="ECO:0000256" key="2">
    <source>
        <dbReference type="ARBA" id="ARBA00022729"/>
    </source>
</evidence>
<keyword evidence="4" id="KW-0133">Cell shape</keyword>
<evidence type="ECO:0000259" key="11">
    <source>
        <dbReference type="PROSITE" id="PS51724"/>
    </source>
</evidence>